<evidence type="ECO:0000259" key="3">
    <source>
        <dbReference type="Pfam" id="PF04937"/>
    </source>
</evidence>
<dbReference type="Proteomes" id="UP000541444">
    <property type="component" value="Unassembled WGS sequence"/>
</dbReference>
<proteinExistence type="predicted"/>
<feature type="region of interest" description="Disordered" evidence="1">
    <location>
        <begin position="237"/>
        <end position="272"/>
    </location>
</feature>
<dbReference type="OrthoDB" id="2012664at2759"/>
<feature type="transmembrane region" description="Helical" evidence="2">
    <location>
        <begin position="145"/>
        <end position="166"/>
    </location>
</feature>
<dbReference type="AlphaFoldDB" id="A0A7J7M070"/>
<dbReference type="PANTHER" id="PTHR32166:SF74">
    <property type="entry name" value="OS05G0256350 PROTEIN"/>
    <property type="match status" value="1"/>
</dbReference>
<sequence>MTTVTKLKISLTVLEMPVKPIIIPMREVDMNLNLRGLEVRGYLKEKRRIEETVIQIQRFYWKDYGCTLMADSWKDKAKHTLVNFIVYCPSAHVIDLVLEDLESFSWLKDTIGDARKILKFVYAHAWVLAKFKGHSNRHDLIRPSLTQFATSFIAILSIVVMVEPLLKVLRLVDSDKPTMGYLFDALCTSRAVITTFLRPRRSANVYLLCEWIVGDDDEPLLSTHEEWLKELERELSVEDPEVNEQRSQINLGNDQPSNYSEFDTNQFESVYQ</sequence>
<keyword evidence="2" id="KW-0812">Transmembrane</keyword>
<name>A0A7J7M070_9MAGN</name>
<evidence type="ECO:0000256" key="2">
    <source>
        <dbReference type="SAM" id="Phobius"/>
    </source>
</evidence>
<feature type="domain" description="DUF659" evidence="3">
    <location>
        <begin position="44"/>
        <end position="90"/>
    </location>
</feature>
<reference evidence="4 5" key="1">
    <citation type="journal article" date="2020" name="IScience">
        <title>Genome Sequencing of the Endangered Kingdonia uniflora (Circaeasteraceae, Ranunculales) Reveals Potential Mechanisms of Evolutionary Specialization.</title>
        <authorList>
            <person name="Sun Y."/>
            <person name="Deng T."/>
            <person name="Zhang A."/>
            <person name="Moore M.J."/>
            <person name="Landis J.B."/>
            <person name="Lin N."/>
            <person name="Zhang H."/>
            <person name="Zhang X."/>
            <person name="Huang J."/>
            <person name="Zhang X."/>
            <person name="Sun H."/>
            <person name="Wang H."/>
        </authorList>
    </citation>
    <scope>NUCLEOTIDE SEQUENCE [LARGE SCALE GENOMIC DNA]</scope>
    <source>
        <strain evidence="4">TB1705</strain>
        <tissue evidence="4">Leaf</tissue>
    </source>
</reference>
<keyword evidence="5" id="KW-1185">Reference proteome</keyword>
<dbReference type="InterPro" id="IPR007021">
    <property type="entry name" value="DUF659"/>
</dbReference>
<gene>
    <name evidence="4" type="ORF">GIB67_012007</name>
</gene>
<dbReference type="PANTHER" id="PTHR32166">
    <property type="entry name" value="OSJNBA0013A04.12 PROTEIN"/>
    <property type="match status" value="1"/>
</dbReference>
<keyword evidence="2" id="KW-0472">Membrane</keyword>
<dbReference type="Pfam" id="PF04937">
    <property type="entry name" value="DUF659"/>
    <property type="match status" value="1"/>
</dbReference>
<protein>
    <recommendedName>
        <fullName evidence="3">DUF659 domain-containing protein</fullName>
    </recommendedName>
</protein>
<comment type="caution">
    <text evidence="4">The sequence shown here is derived from an EMBL/GenBank/DDBJ whole genome shotgun (WGS) entry which is preliminary data.</text>
</comment>
<dbReference type="EMBL" id="JACGCM010001854">
    <property type="protein sequence ID" value="KAF6148232.1"/>
    <property type="molecule type" value="Genomic_DNA"/>
</dbReference>
<evidence type="ECO:0000256" key="1">
    <source>
        <dbReference type="SAM" id="MobiDB-lite"/>
    </source>
</evidence>
<keyword evidence="2" id="KW-1133">Transmembrane helix</keyword>
<dbReference type="SUPFAM" id="SSF53098">
    <property type="entry name" value="Ribonuclease H-like"/>
    <property type="match status" value="1"/>
</dbReference>
<evidence type="ECO:0000313" key="5">
    <source>
        <dbReference type="Proteomes" id="UP000541444"/>
    </source>
</evidence>
<dbReference type="InterPro" id="IPR012337">
    <property type="entry name" value="RNaseH-like_sf"/>
</dbReference>
<feature type="compositionally biased region" description="Polar residues" evidence="1">
    <location>
        <begin position="245"/>
        <end position="272"/>
    </location>
</feature>
<accession>A0A7J7M070</accession>
<evidence type="ECO:0000313" key="4">
    <source>
        <dbReference type="EMBL" id="KAF6148232.1"/>
    </source>
</evidence>
<organism evidence="4 5">
    <name type="scientific">Kingdonia uniflora</name>
    <dbReference type="NCBI Taxonomy" id="39325"/>
    <lineage>
        <taxon>Eukaryota</taxon>
        <taxon>Viridiplantae</taxon>
        <taxon>Streptophyta</taxon>
        <taxon>Embryophyta</taxon>
        <taxon>Tracheophyta</taxon>
        <taxon>Spermatophyta</taxon>
        <taxon>Magnoliopsida</taxon>
        <taxon>Ranunculales</taxon>
        <taxon>Circaeasteraceae</taxon>
        <taxon>Kingdonia</taxon>
    </lineage>
</organism>